<gene>
    <name evidence="1" type="ORF">PLUA15_220070</name>
</gene>
<comment type="caution">
    <text evidence="1">The sequence shown here is derived from an EMBL/GenBank/DDBJ whole genome shotgun (WGS) entry which is preliminary data.</text>
</comment>
<dbReference type="Proteomes" id="UP000219564">
    <property type="component" value="Unassembled WGS sequence"/>
</dbReference>
<sequence length="86" mass="9702">MKVAWVVVTGFPCDSQGTGNPSKFRTKWNWSDKAFDPVSNKKSLLTQDLPSRFTAMKQALIQSGKLPTLGRVKCWRKKPTALCKLF</sequence>
<evidence type="ECO:0000313" key="1">
    <source>
        <dbReference type="EMBL" id="SOB51977.1"/>
    </source>
</evidence>
<proteinExistence type="predicted"/>
<evidence type="ECO:0000313" key="2">
    <source>
        <dbReference type="Proteomes" id="UP000219564"/>
    </source>
</evidence>
<accession>A0AAX2H734</accession>
<organism evidence="1 2">
    <name type="scientific">Pseudomonas lundensis</name>
    <dbReference type="NCBI Taxonomy" id="86185"/>
    <lineage>
        <taxon>Bacteria</taxon>
        <taxon>Pseudomonadati</taxon>
        <taxon>Pseudomonadota</taxon>
        <taxon>Gammaproteobacteria</taxon>
        <taxon>Pseudomonadales</taxon>
        <taxon>Pseudomonadaceae</taxon>
        <taxon>Pseudomonas</taxon>
    </lineage>
</organism>
<protein>
    <submittedName>
        <fullName evidence="1">Uncharacterized protein</fullName>
    </submittedName>
</protein>
<name>A0AAX2H734_9PSED</name>
<reference evidence="1 2" key="1">
    <citation type="submission" date="2017-08" db="EMBL/GenBank/DDBJ databases">
        <authorList>
            <person name="Chaillou S."/>
        </authorList>
    </citation>
    <scope>NUCLEOTIDE SEQUENCE [LARGE SCALE GENOMIC DNA]</scope>
    <source>
        <strain evidence="1 2">MFPA15A1205</strain>
    </source>
</reference>
<dbReference type="EMBL" id="OBKZ01000015">
    <property type="protein sequence ID" value="SOB51977.1"/>
    <property type="molecule type" value="Genomic_DNA"/>
</dbReference>
<dbReference type="AlphaFoldDB" id="A0AAX2H734"/>